<keyword evidence="2" id="KW-1185">Reference proteome</keyword>
<accession>A0ABS1KUS1</accession>
<comment type="caution">
    <text evidence="1">The sequence shown here is derived from an EMBL/GenBank/DDBJ whole genome shotgun (WGS) entry which is preliminary data.</text>
</comment>
<dbReference type="RefSeq" id="WP_202011915.1">
    <property type="nucleotide sequence ID" value="NZ_JAERRB010000005.1"/>
</dbReference>
<dbReference type="Proteomes" id="UP000613030">
    <property type="component" value="Unassembled WGS sequence"/>
</dbReference>
<gene>
    <name evidence="1" type="ORF">JI741_17595</name>
</gene>
<evidence type="ECO:0000313" key="1">
    <source>
        <dbReference type="EMBL" id="MBL0743048.1"/>
    </source>
</evidence>
<organism evidence="1 2">
    <name type="scientific">Chryseolinea lacunae</name>
    <dbReference type="NCBI Taxonomy" id="2801331"/>
    <lineage>
        <taxon>Bacteria</taxon>
        <taxon>Pseudomonadati</taxon>
        <taxon>Bacteroidota</taxon>
        <taxon>Cytophagia</taxon>
        <taxon>Cytophagales</taxon>
        <taxon>Fulvivirgaceae</taxon>
        <taxon>Chryseolinea</taxon>
    </lineage>
</organism>
<evidence type="ECO:0008006" key="3">
    <source>
        <dbReference type="Google" id="ProtNLM"/>
    </source>
</evidence>
<dbReference type="EMBL" id="JAERRB010000005">
    <property type="protein sequence ID" value="MBL0743048.1"/>
    <property type="molecule type" value="Genomic_DNA"/>
</dbReference>
<protein>
    <recommendedName>
        <fullName evidence="3">GIY-YIG nuclease family protein</fullName>
    </recommendedName>
</protein>
<reference evidence="1 2" key="1">
    <citation type="submission" date="2021-01" db="EMBL/GenBank/DDBJ databases">
        <title>Chryseolinea sp. Jin1 Genome sequencing and assembly.</title>
        <authorList>
            <person name="Kim I."/>
        </authorList>
    </citation>
    <scope>NUCLEOTIDE SEQUENCE [LARGE SCALE GENOMIC DNA]</scope>
    <source>
        <strain evidence="1 2">Jin1</strain>
    </source>
</reference>
<evidence type="ECO:0000313" key="2">
    <source>
        <dbReference type="Proteomes" id="UP000613030"/>
    </source>
</evidence>
<proteinExistence type="predicted"/>
<sequence length="127" mass="14662">MPHFYVPLEKHAGYLSTTLYHHANNLDGRDNLQTIPEAPAVYLICGRIGGKAANPRMVGETSNLRRSIMACFESPSDDVRIFMQSIKMKELVYELVPELTEAQRMKKKMQWHDHYKPVHDEAIDKIH</sequence>
<name>A0ABS1KUS1_9BACT</name>